<gene>
    <name evidence="1" type="ORF">FB45DRAFT_1028446</name>
</gene>
<proteinExistence type="predicted"/>
<organism evidence="1 2">
    <name type="scientific">Roridomyces roridus</name>
    <dbReference type="NCBI Taxonomy" id="1738132"/>
    <lineage>
        <taxon>Eukaryota</taxon>
        <taxon>Fungi</taxon>
        <taxon>Dikarya</taxon>
        <taxon>Basidiomycota</taxon>
        <taxon>Agaricomycotina</taxon>
        <taxon>Agaricomycetes</taxon>
        <taxon>Agaricomycetidae</taxon>
        <taxon>Agaricales</taxon>
        <taxon>Marasmiineae</taxon>
        <taxon>Mycenaceae</taxon>
        <taxon>Roridomyces</taxon>
    </lineage>
</organism>
<dbReference type="Proteomes" id="UP001221142">
    <property type="component" value="Unassembled WGS sequence"/>
</dbReference>
<accession>A0AAD7BRS8</accession>
<protein>
    <recommendedName>
        <fullName evidence="3">F-box domain-containing protein</fullName>
    </recommendedName>
</protein>
<sequence length="190" mass="21671">MSLLEARSKALKNAAVASTLRRIPPEILGLIFEWTLLTKDRRKELLRPHASPWVLTRVSSLWRAVSISTPRLWSLVYIHAASYIPPLSMVQAQVARAGTLQIQFHGCENEDVDRQTELFDLLCEHSTRWEELALISIASFVSRMDALRGRLPALKQLWLQWAEAASHQGVDSIDCFETCHCEKRSTRISH</sequence>
<evidence type="ECO:0000313" key="1">
    <source>
        <dbReference type="EMBL" id="KAJ7628351.1"/>
    </source>
</evidence>
<evidence type="ECO:0000313" key="2">
    <source>
        <dbReference type="Proteomes" id="UP001221142"/>
    </source>
</evidence>
<reference evidence="1" key="1">
    <citation type="submission" date="2023-03" db="EMBL/GenBank/DDBJ databases">
        <title>Massive genome expansion in bonnet fungi (Mycena s.s.) driven by repeated elements and novel gene families across ecological guilds.</title>
        <authorList>
            <consortium name="Lawrence Berkeley National Laboratory"/>
            <person name="Harder C.B."/>
            <person name="Miyauchi S."/>
            <person name="Viragh M."/>
            <person name="Kuo A."/>
            <person name="Thoen E."/>
            <person name="Andreopoulos B."/>
            <person name="Lu D."/>
            <person name="Skrede I."/>
            <person name="Drula E."/>
            <person name="Henrissat B."/>
            <person name="Morin E."/>
            <person name="Kohler A."/>
            <person name="Barry K."/>
            <person name="LaButti K."/>
            <person name="Morin E."/>
            <person name="Salamov A."/>
            <person name="Lipzen A."/>
            <person name="Mereny Z."/>
            <person name="Hegedus B."/>
            <person name="Baldrian P."/>
            <person name="Stursova M."/>
            <person name="Weitz H."/>
            <person name="Taylor A."/>
            <person name="Grigoriev I.V."/>
            <person name="Nagy L.G."/>
            <person name="Martin F."/>
            <person name="Kauserud H."/>
        </authorList>
    </citation>
    <scope>NUCLEOTIDE SEQUENCE</scope>
    <source>
        <strain evidence="1">9284</strain>
    </source>
</reference>
<dbReference type="EMBL" id="JARKIF010000010">
    <property type="protein sequence ID" value="KAJ7628351.1"/>
    <property type="molecule type" value="Genomic_DNA"/>
</dbReference>
<comment type="caution">
    <text evidence="1">The sequence shown here is derived from an EMBL/GenBank/DDBJ whole genome shotgun (WGS) entry which is preliminary data.</text>
</comment>
<evidence type="ECO:0008006" key="3">
    <source>
        <dbReference type="Google" id="ProtNLM"/>
    </source>
</evidence>
<dbReference type="AlphaFoldDB" id="A0AAD7BRS8"/>
<name>A0AAD7BRS8_9AGAR</name>
<keyword evidence="2" id="KW-1185">Reference proteome</keyword>